<organism evidence="4 5">
    <name type="scientific">Rhodococcus pyridinivorans KG-16</name>
    <dbReference type="NCBI Taxonomy" id="1441730"/>
    <lineage>
        <taxon>Bacteria</taxon>
        <taxon>Bacillati</taxon>
        <taxon>Actinomycetota</taxon>
        <taxon>Actinomycetes</taxon>
        <taxon>Mycobacteriales</taxon>
        <taxon>Nocardiaceae</taxon>
        <taxon>Rhodococcus</taxon>
    </lineage>
</organism>
<keyword evidence="2" id="KW-0789">Thiol protease inhibitor</keyword>
<comment type="caution">
    <text evidence="4">The sequence shown here is derived from an EMBL/GenBank/DDBJ whole genome shotgun (WGS) entry which is preliminary data.</text>
</comment>
<keyword evidence="1" id="KW-0646">Protease inhibitor</keyword>
<proteinExistence type="predicted"/>
<dbReference type="Proteomes" id="UP000053060">
    <property type="component" value="Unassembled WGS sequence"/>
</dbReference>
<name>A0A0V9UGP3_9NOCA</name>
<evidence type="ECO:0000256" key="2">
    <source>
        <dbReference type="ARBA" id="ARBA00022704"/>
    </source>
</evidence>
<evidence type="ECO:0000313" key="4">
    <source>
        <dbReference type="EMBL" id="KSZ57161.1"/>
    </source>
</evidence>
<dbReference type="EMBL" id="AZXY01000010">
    <property type="protein sequence ID" value="KSZ57161.1"/>
    <property type="molecule type" value="Genomic_DNA"/>
</dbReference>
<protein>
    <recommendedName>
        <fullName evidence="3">Proteinase inhibitor I42 chagasin domain-containing protein</fullName>
    </recommendedName>
</protein>
<dbReference type="RefSeq" id="WP_006551419.1">
    <property type="nucleotide sequence ID" value="NZ_AZXY01000010.1"/>
</dbReference>
<dbReference type="Pfam" id="PF09394">
    <property type="entry name" value="Inhibitor_I42"/>
    <property type="match status" value="1"/>
</dbReference>
<evidence type="ECO:0000259" key="3">
    <source>
        <dbReference type="Pfam" id="PF09394"/>
    </source>
</evidence>
<dbReference type="SUPFAM" id="SSF141066">
    <property type="entry name" value="ICP-like"/>
    <property type="match status" value="1"/>
</dbReference>
<reference evidence="4 5" key="2">
    <citation type="journal article" date="2016" name="Genome Announc.">
        <title>Draft Genome Sequence of a Versatile Hydrocarbon-Degrading Bacterium, Rhodococcus pyridinivorans Strain KG-16, Collected from Oil Fields in India.</title>
        <authorList>
            <person name="Aggarwal R.K."/>
            <person name="Dawar C."/>
            <person name="Phanindranath R."/>
            <person name="Mutnuri L."/>
            <person name="Dayal A.M."/>
        </authorList>
    </citation>
    <scope>NUCLEOTIDE SEQUENCE [LARGE SCALE GENOMIC DNA]</scope>
    <source>
        <strain evidence="4 5">KG-16</strain>
    </source>
</reference>
<dbReference type="PATRIC" id="fig|1441730.3.peg.3917"/>
<reference evidence="5" key="1">
    <citation type="submission" date="2015-01" db="EMBL/GenBank/DDBJ databases">
        <title>Draft genome sequence of Rhodococcus pyridinivorans strain KG-16, a hydrocarbon-degrading bacterium.</title>
        <authorList>
            <person name="Aggarwal R.K."/>
            <person name="Dawar C."/>
        </authorList>
    </citation>
    <scope>NUCLEOTIDE SEQUENCE [LARGE SCALE GENOMIC DNA]</scope>
    <source>
        <strain evidence="5">KG-16</strain>
    </source>
</reference>
<dbReference type="InterPro" id="IPR018990">
    <property type="entry name" value="Prot_inh_I42_chagasin"/>
</dbReference>
<feature type="domain" description="Proteinase inhibitor I42 chagasin" evidence="3">
    <location>
        <begin position="13"/>
        <end position="97"/>
    </location>
</feature>
<evidence type="ECO:0000313" key="5">
    <source>
        <dbReference type="Proteomes" id="UP000053060"/>
    </source>
</evidence>
<dbReference type="Gene3D" id="2.60.40.2020">
    <property type="match status" value="1"/>
</dbReference>
<dbReference type="GO" id="GO:0004869">
    <property type="term" value="F:cysteine-type endopeptidase inhibitor activity"/>
    <property type="evidence" value="ECO:0007669"/>
    <property type="project" value="UniProtKB-KW"/>
</dbReference>
<evidence type="ECO:0000256" key="1">
    <source>
        <dbReference type="ARBA" id="ARBA00022690"/>
    </source>
</evidence>
<gene>
    <name evidence="4" type="ORF">Z045_18755</name>
</gene>
<dbReference type="InterPro" id="IPR036331">
    <property type="entry name" value="Chagasin-like_sf"/>
</dbReference>
<sequence>MKHIATGPKDVTVGVGDTIELHLPENTSRDYCWSTSRVGEGLVLRDIRFLPSKNPLPGGTGERVFCFKARRAGTWPISLRMRKHADLVADRANMTVTVA</sequence>
<dbReference type="AlphaFoldDB" id="A0A0V9UGP3"/>
<accession>A0A0V9UGP3</accession>
<dbReference type="GeneID" id="86865799"/>